<evidence type="ECO:0000256" key="6">
    <source>
        <dbReference type="ARBA" id="ARBA00023328"/>
    </source>
</evidence>
<reference evidence="8" key="1">
    <citation type="submission" date="2020-10" db="EMBL/GenBank/DDBJ databases">
        <authorList>
            <person name="Muller C M."/>
        </authorList>
    </citation>
    <scope>NUCLEOTIDE SEQUENCE</scope>
    <source>
        <strain evidence="8">THUN-12</strain>
    </source>
</reference>
<dbReference type="AlphaFoldDB" id="A0A9W4D7S7"/>
<comment type="similarity">
    <text evidence="7">Belongs to the CENP-W/WIP1 family.</text>
</comment>
<comment type="subcellular location">
    <subcellularLocation>
        <location evidence="2">Chromosome</location>
        <location evidence="2">Centromere</location>
        <location evidence="2">Kinetochore</location>
    </subcellularLocation>
    <subcellularLocation>
        <location evidence="1">Nucleus</location>
    </subcellularLocation>
</comment>
<gene>
    <name evidence="8" type="ORF">BGTH12_LOCUS7039</name>
</gene>
<evidence type="ECO:0000256" key="5">
    <source>
        <dbReference type="ARBA" id="ARBA00023242"/>
    </source>
</evidence>
<dbReference type="GO" id="GO:0046982">
    <property type="term" value="F:protein heterodimerization activity"/>
    <property type="evidence" value="ECO:0007669"/>
    <property type="project" value="InterPro"/>
</dbReference>
<evidence type="ECO:0000256" key="2">
    <source>
        <dbReference type="ARBA" id="ARBA00004629"/>
    </source>
</evidence>
<dbReference type="Proteomes" id="UP000683417">
    <property type="component" value="Unassembled WGS sequence"/>
</dbReference>
<organism evidence="8 9">
    <name type="scientific">Blumeria graminis f. sp. triticale</name>
    <dbReference type="NCBI Taxonomy" id="1689686"/>
    <lineage>
        <taxon>Eukaryota</taxon>
        <taxon>Fungi</taxon>
        <taxon>Dikarya</taxon>
        <taxon>Ascomycota</taxon>
        <taxon>Pezizomycotina</taxon>
        <taxon>Leotiomycetes</taxon>
        <taxon>Erysiphales</taxon>
        <taxon>Erysiphaceae</taxon>
        <taxon>Blumeria</taxon>
    </lineage>
</organism>
<dbReference type="InterPro" id="IPR009072">
    <property type="entry name" value="Histone-fold"/>
</dbReference>
<proteinExistence type="inferred from homology"/>
<evidence type="ECO:0000256" key="3">
    <source>
        <dbReference type="ARBA" id="ARBA00022454"/>
    </source>
</evidence>
<evidence type="ECO:0000256" key="4">
    <source>
        <dbReference type="ARBA" id="ARBA00022838"/>
    </source>
</evidence>
<dbReference type="GO" id="GO:0000776">
    <property type="term" value="C:kinetochore"/>
    <property type="evidence" value="ECO:0007669"/>
    <property type="project" value="UniProtKB-KW"/>
</dbReference>
<keyword evidence="6" id="KW-0137">Centromere</keyword>
<dbReference type="GO" id="GO:0000278">
    <property type="term" value="P:mitotic cell cycle"/>
    <property type="evidence" value="ECO:0007669"/>
    <property type="project" value="TreeGrafter"/>
</dbReference>
<dbReference type="EMBL" id="CAJHIT010000009">
    <property type="protein sequence ID" value="CAD6505681.1"/>
    <property type="molecule type" value="Genomic_DNA"/>
</dbReference>
<evidence type="ECO:0000256" key="1">
    <source>
        <dbReference type="ARBA" id="ARBA00004123"/>
    </source>
</evidence>
<accession>A0A9W4D7S7</accession>
<sequence>MAAGQKVYPRATVRKIVKAHSKCNVSKTVDSLIFLDYSLFLQTLMREASINARQAGERGVSMNSVKKVTEETLAKYKG</sequence>
<keyword evidence="3" id="KW-0158">Chromosome</keyword>
<dbReference type="CDD" id="cd13732">
    <property type="entry name" value="HFD_CENP-W"/>
    <property type="match status" value="1"/>
</dbReference>
<dbReference type="GO" id="GO:0005654">
    <property type="term" value="C:nucleoplasm"/>
    <property type="evidence" value="ECO:0007669"/>
    <property type="project" value="TreeGrafter"/>
</dbReference>
<dbReference type="GO" id="GO:0051382">
    <property type="term" value="P:kinetochore assembly"/>
    <property type="evidence" value="ECO:0007669"/>
    <property type="project" value="TreeGrafter"/>
</dbReference>
<dbReference type="InterPro" id="IPR052484">
    <property type="entry name" value="CENP-W/WIP1"/>
</dbReference>
<dbReference type="SUPFAM" id="SSF47113">
    <property type="entry name" value="Histone-fold"/>
    <property type="match status" value="1"/>
</dbReference>
<comment type="caution">
    <text evidence="8">The sequence shown here is derived from an EMBL/GenBank/DDBJ whole genome shotgun (WGS) entry which is preliminary data.</text>
</comment>
<keyword evidence="5" id="KW-0539">Nucleus</keyword>
<evidence type="ECO:0000313" key="9">
    <source>
        <dbReference type="Proteomes" id="UP000683417"/>
    </source>
</evidence>
<name>A0A9W4D7S7_BLUGR</name>
<protein>
    <submittedName>
        <fullName evidence="8">BgTH12-01171</fullName>
    </submittedName>
</protein>
<evidence type="ECO:0000256" key="7">
    <source>
        <dbReference type="ARBA" id="ARBA00038432"/>
    </source>
</evidence>
<keyword evidence="4" id="KW-0995">Kinetochore</keyword>
<dbReference type="GO" id="GO:0007059">
    <property type="term" value="P:chromosome segregation"/>
    <property type="evidence" value="ECO:0007669"/>
    <property type="project" value="TreeGrafter"/>
</dbReference>
<dbReference type="PANTHER" id="PTHR34832:SF1">
    <property type="entry name" value="CENTROMERE PROTEIN W"/>
    <property type="match status" value="1"/>
</dbReference>
<dbReference type="Gene3D" id="1.10.20.10">
    <property type="entry name" value="Histone, subunit A"/>
    <property type="match status" value="1"/>
</dbReference>
<dbReference type="FunFam" id="1.10.20.10:FF:000075">
    <property type="entry name" value="WGS project CABT00000000 data, contig 2.56"/>
    <property type="match status" value="1"/>
</dbReference>
<dbReference type="PANTHER" id="PTHR34832">
    <property type="entry name" value="CENTROMERE PROTEIN W"/>
    <property type="match status" value="1"/>
</dbReference>
<evidence type="ECO:0000313" key="8">
    <source>
        <dbReference type="EMBL" id="CAD6505681.1"/>
    </source>
</evidence>